<proteinExistence type="predicted"/>
<protein>
    <submittedName>
        <fullName evidence="1">Uncharacterized protein</fullName>
    </submittedName>
</protein>
<evidence type="ECO:0000313" key="1">
    <source>
        <dbReference type="EMBL" id="MBA4668722.1"/>
    </source>
</evidence>
<accession>A0A7C9EHN7</accession>
<dbReference type="EMBL" id="GISG01240667">
    <property type="protein sequence ID" value="MBA4668721.1"/>
    <property type="molecule type" value="Transcribed_RNA"/>
</dbReference>
<name>A0A7C9EHN7_OPUST</name>
<reference evidence="1" key="1">
    <citation type="journal article" date="2013" name="J. Plant Res.">
        <title>Effect of fungi and light on seed germination of three Opuntia species from semiarid lands of central Mexico.</title>
        <authorList>
            <person name="Delgado-Sanchez P."/>
            <person name="Jimenez-Bremont J.F."/>
            <person name="Guerrero-Gonzalez Mde L."/>
            <person name="Flores J."/>
        </authorList>
    </citation>
    <scope>NUCLEOTIDE SEQUENCE</scope>
    <source>
        <tissue evidence="1">Cladode</tissue>
    </source>
</reference>
<reference evidence="1" key="2">
    <citation type="submission" date="2020-07" db="EMBL/GenBank/DDBJ databases">
        <authorList>
            <person name="Vera ALvarez R."/>
            <person name="Arias-Moreno D.M."/>
            <person name="Jimenez-Jacinto V."/>
            <person name="Jimenez-Bremont J.F."/>
            <person name="Swaminathan K."/>
            <person name="Moose S.P."/>
            <person name="Guerrero-Gonzalez M.L."/>
            <person name="Marino-Ramirez L."/>
            <person name="Landsman D."/>
            <person name="Rodriguez-Kessler M."/>
            <person name="Delgado-Sanchez P."/>
        </authorList>
    </citation>
    <scope>NUCLEOTIDE SEQUENCE</scope>
    <source>
        <tissue evidence="1">Cladode</tissue>
    </source>
</reference>
<dbReference type="EMBL" id="GISG01240668">
    <property type="protein sequence ID" value="MBA4668722.1"/>
    <property type="molecule type" value="Transcribed_RNA"/>
</dbReference>
<dbReference type="AlphaFoldDB" id="A0A7C9EHN7"/>
<organism evidence="1">
    <name type="scientific">Opuntia streptacantha</name>
    <name type="common">Prickly pear cactus</name>
    <name type="synonym">Opuntia cardona</name>
    <dbReference type="NCBI Taxonomy" id="393608"/>
    <lineage>
        <taxon>Eukaryota</taxon>
        <taxon>Viridiplantae</taxon>
        <taxon>Streptophyta</taxon>
        <taxon>Embryophyta</taxon>
        <taxon>Tracheophyta</taxon>
        <taxon>Spermatophyta</taxon>
        <taxon>Magnoliopsida</taxon>
        <taxon>eudicotyledons</taxon>
        <taxon>Gunneridae</taxon>
        <taxon>Pentapetalae</taxon>
        <taxon>Caryophyllales</taxon>
        <taxon>Cactineae</taxon>
        <taxon>Cactaceae</taxon>
        <taxon>Opuntioideae</taxon>
        <taxon>Opuntia</taxon>
    </lineage>
</organism>
<sequence>MLSLLDFGISARVLLFTGGVSYNNLLSTSTMDFSSSNVVTTPLAPNVRSFDTLFGDGSFLIELISKNIGIFTLSFTDCIKRSLHCSTEELHIRKSAPSKVVAFSAAFTVCTLLATTGRITVSDLELIIVLLATIAGRPWSDKTTPLALTAAATSTRSAINK</sequence>